<dbReference type="InterPro" id="IPR052186">
    <property type="entry name" value="Hydantoin_racemase-like"/>
</dbReference>
<dbReference type="InterPro" id="IPR015942">
    <property type="entry name" value="Asp/Glu/hydantoin_racemase"/>
</dbReference>
<sequence length="225" mass="23601">MSHTVLLINPNTSRPTTDMMVAIAQACFEHLGRSDILVQGLTAPQGPGMLTEMNELEQAAAIAQHPQVLAQAQHADGVIVGAFGDPGLQALAEQVSVPVIGIGQAAMLQAARAGSPFGIATTTPGLEQSILEQVQRYGWSEQFSGLRLTPTAPLDLAQEPERQNQELEDSVLACIQQDGARAVIIGGGPLAQSAQALQTKLAVPVINPIIAACELMAERLPAEPH</sequence>
<dbReference type="Gene3D" id="3.40.50.12500">
    <property type="match status" value="1"/>
</dbReference>
<reference evidence="3" key="1">
    <citation type="journal article" date="2019" name="Int. J. Syst. Evol. Microbiol.">
        <title>The Global Catalogue of Microorganisms (GCM) 10K type strain sequencing project: providing services to taxonomists for standard genome sequencing and annotation.</title>
        <authorList>
            <consortium name="The Broad Institute Genomics Platform"/>
            <consortium name="The Broad Institute Genome Sequencing Center for Infectious Disease"/>
            <person name="Wu L."/>
            <person name="Ma J."/>
        </authorList>
    </citation>
    <scope>NUCLEOTIDE SEQUENCE [LARGE SCALE GENOMIC DNA]</scope>
    <source>
        <strain evidence="3">KCTC 42083</strain>
    </source>
</reference>
<name>A0A8H9M3H3_9BURK</name>
<dbReference type="EMBL" id="BMZN01000001">
    <property type="protein sequence ID" value="GHC39174.1"/>
    <property type="molecule type" value="Genomic_DNA"/>
</dbReference>
<evidence type="ECO:0000313" key="2">
    <source>
        <dbReference type="EMBL" id="GHC39174.1"/>
    </source>
</evidence>
<comment type="caution">
    <text evidence="2">The sequence shown here is derived from an EMBL/GenBank/DDBJ whole genome shotgun (WGS) entry which is preliminary data.</text>
</comment>
<keyword evidence="3" id="KW-1185">Reference proteome</keyword>
<gene>
    <name evidence="2" type="ORF">GCM10010096_06480</name>
</gene>
<dbReference type="Pfam" id="PF01177">
    <property type="entry name" value="Asp_Glu_race"/>
    <property type="match status" value="1"/>
</dbReference>
<dbReference type="PANTHER" id="PTHR28047:SF5">
    <property type="entry name" value="PROTEIN DCG1"/>
    <property type="match status" value="1"/>
</dbReference>
<protein>
    <submittedName>
        <fullName evidence="2">Hydantoin racemase</fullName>
    </submittedName>
</protein>
<dbReference type="Proteomes" id="UP000608923">
    <property type="component" value="Unassembled WGS sequence"/>
</dbReference>
<dbReference type="GO" id="GO:0047661">
    <property type="term" value="F:amino-acid racemase activity"/>
    <property type="evidence" value="ECO:0007669"/>
    <property type="project" value="InterPro"/>
</dbReference>
<dbReference type="PANTHER" id="PTHR28047">
    <property type="entry name" value="PROTEIN DCG1"/>
    <property type="match status" value="1"/>
</dbReference>
<organism evidence="2 3">
    <name type="scientific">Alcaligenes pakistanensis</name>
    <dbReference type="NCBI Taxonomy" id="1482717"/>
    <lineage>
        <taxon>Bacteria</taxon>
        <taxon>Pseudomonadati</taxon>
        <taxon>Pseudomonadota</taxon>
        <taxon>Betaproteobacteria</taxon>
        <taxon>Burkholderiales</taxon>
        <taxon>Alcaligenaceae</taxon>
        <taxon>Alcaligenes</taxon>
    </lineage>
</organism>
<accession>A0A8H9M3H3</accession>
<proteinExistence type="inferred from homology"/>
<evidence type="ECO:0000256" key="1">
    <source>
        <dbReference type="ARBA" id="ARBA00038414"/>
    </source>
</evidence>
<evidence type="ECO:0000313" key="3">
    <source>
        <dbReference type="Proteomes" id="UP000608923"/>
    </source>
</evidence>
<dbReference type="InterPro" id="IPR053714">
    <property type="entry name" value="Iso_Racemase_Enz_sf"/>
</dbReference>
<comment type="similarity">
    <text evidence="1">Belongs to the HyuE racemase family.</text>
</comment>
<dbReference type="AlphaFoldDB" id="A0A8H9M3H3"/>
<dbReference type="RefSeq" id="WP_189391037.1">
    <property type="nucleotide sequence ID" value="NZ_BMZN01000001.1"/>
</dbReference>